<sequence>MVMSSEWQVDRGARSPQGKEVKDILLRQGFWTRCREVVIVTKPLVHVLRLVDVDLKPAMGFLYDAMRWAREAIACSGIFVDAILPIVDSTLQNQMHHDIHAAEEDYDDFDEGIDEDDDGDDGEMRDDWREPTVIECEVSQGTRTSTVEEEGLRLVQEEVKSPRPSSYTPGQRCTGRGHCRLIIQGDKNDDERQNTGQGGEEHEQFQSLITIA</sequence>
<feature type="region of interest" description="Disordered" evidence="1">
    <location>
        <begin position="102"/>
        <end position="126"/>
    </location>
</feature>
<keyword evidence="3" id="KW-1185">Reference proteome</keyword>
<organism evidence="2 3">
    <name type="scientific">Amborella trichopoda</name>
    <dbReference type="NCBI Taxonomy" id="13333"/>
    <lineage>
        <taxon>Eukaryota</taxon>
        <taxon>Viridiplantae</taxon>
        <taxon>Streptophyta</taxon>
        <taxon>Embryophyta</taxon>
        <taxon>Tracheophyta</taxon>
        <taxon>Spermatophyta</taxon>
        <taxon>Magnoliopsida</taxon>
        <taxon>Amborellales</taxon>
        <taxon>Amborellaceae</taxon>
        <taxon>Amborella</taxon>
    </lineage>
</organism>
<accession>W1NW38</accession>
<evidence type="ECO:0000313" key="3">
    <source>
        <dbReference type="Proteomes" id="UP000017836"/>
    </source>
</evidence>
<evidence type="ECO:0000256" key="1">
    <source>
        <dbReference type="SAM" id="MobiDB-lite"/>
    </source>
</evidence>
<dbReference type="Gramene" id="ERM99548">
    <property type="protein sequence ID" value="ERM99548"/>
    <property type="gene ID" value="AMTR_s00088p00100860"/>
</dbReference>
<name>W1NW38_AMBTC</name>
<proteinExistence type="predicted"/>
<protein>
    <submittedName>
        <fullName evidence="2">Uncharacterized protein</fullName>
    </submittedName>
</protein>
<dbReference type="AlphaFoldDB" id="W1NW38"/>
<gene>
    <name evidence="2" type="ORF">AMTR_s00088p00100860</name>
</gene>
<dbReference type="Proteomes" id="UP000017836">
    <property type="component" value="Unassembled WGS sequence"/>
</dbReference>
<feature type="compositionally biased region" description="Acidic residues" evidence="1">
    <location>
        <begin position="104"/>
        <end position="124"/>
    </location>
</feature>
<evidence type="ECO:0000313" key="2">
    <source>
        <dbReference type="EMBL" id="ERM99548.1"/>
    </source>
</evidence>
<dbReference type="HOGENOM" id="CLU_1301191_0_0_1"/>
<feature type="region of interest" description="Disordered" evidence="1">
    <location>
        <begin position="184"/>
        <end position="212"/>
    </location>
</feature>
<reference evidence="3" key="1">
    <citation type="journal article" date="2013" name="Science">
        <title>The Amborella genome and the evolution of flowering plants.</title>
        <authorList>
            <consortium name="Amborella Genome Project"/>
        </authorList>
    </citation>
    <scope>NUCLEOTIDE SEQUENCE [LARGE SCALE GENOMIC DNA]</scope>
</reference>
<dbReference type="EMBL" id="KI394998">
    <property type="protein sequence ID" value="ERM99548.1"/>
    <property type="molecule type" value="Genomic_DNA"/>
</dbReference>
<feature type="compositionally biased region" description="Basic and acidic residues" evidence="1">
    <location>
        <begin position="186"/>
        <end position="204"/>
    </location>
</feature>